<feature type="transmembrane region" description="Helical" evidence="13">
    <location>
        <begin position="315"/>
        <end position="334"/>
    </location>
</feature>
<dbReference type="InterPro" id="IPR002528">
    <property type="entry name" value="MATE_fam"/>
</dbReference>
<evidence type="ECO:0000256" key="8">
    <source>
        <dbReference type="ARBA" id="ARBA00022692"/>
    </source>
</evidence>
<feature type="transmembrane region" description="Helical" evidence="13">
    <location>
        <begin position="192"/>
        <end position="212"/>
    </location>
</feature>
<feature type="transmembrane region" description="Helical" evidence="13">
    <location>
        <begin position="165"/>
        <end position="186"/>
    </location>
</feature>
<dbReference type="Proteomes" id="UP000306509">
    <property type="component" value="Unassembled WGS sequence"/>
</dbReference>
<evidence type="ECO:0000256" key="12">
    <source>
        <dbReference type="ARBA" id="ARBA00031636"/>
    </source>
</evidence>
<evidence type="ECO:0000256" key="11">
    <source>
        <dbReference type="ARBA" id="ARBA00023136"/>
    </source>
</evidence>
<dbReference type="RefSeq" id="WP_027293059.1">
    <property type="nucleotide sequence ID" value="NZ_CABMJZ010000026.1"/>
</dbReference>
<comment type="similarity">
    <text evidence="3">Belongs to the multi antimicrobial extrusion (MATE) (TC 2.A.66.1) family.</text>
</comment>
<dbReference type="CDD" id="cd13138">
    <property type="entry name" value="MATE_yoeA_like"/>
    <property type="match status" value="1"/>
</dbReference>
<evidence type="ECO:0000256" key="5">
    <source>
        <dbReference type="ARBA" id="ARBA00022448"/>
    </source>
</evidence>
<dbReference type="PANTHER" id="PTHR43298:SF2">
    <property type="entry name" value="FMN_FAD EXPORTER YEEO-RELATED"/>
    <property type="match status" value="1"/>
</dbReference>
<evidence type="ECO:0000256" key="1">
    <source>
        <dbReference type="ARBA" id="ARBA00003408"/>
    </source>
</evidence>
<dbReference type="InterPro" id="IPR050222">
    <property type="entry name" value="MATE_MdtK"/>
</dbReference>
<keyword evidence="8 13" id="KW-0812">Transmembrane</keyword>
<dbReference type="NCBIfam" id="TIGR00797">
    <property type="entry name" value="matE"/>
    <property type="match status" value="1"/>
</dbReference>
<accession>A0A4U8Q7K2</accession>
<dbReference type="AlphaFoldDB" id="A0A4U8Q7K2"/>
<comment type="caution">
    <text evidence="14">The sequence shown here is derived from an EMBL/GenBank/DDBJ whole genome shotgun (WGS) entry which is preliminary data.</text>
</comment>
<evidence type="ECO:0000256" key="6">
    <source>
        <dbReference type="ARBA" id="ARBA00022449"/>
    </source>
</evidence>
<evidence type="ECO:0000256" key="7">
    <source>
        <dbReference type="ARBA" id="ARBA00022475"/>
    </source>
</evidence>
<keyword evidence="7" id="KW-1003">Cell membrane</keyword>
<dbReference type="GO" id="GO:0015297">
    <property type="term" value="F:antiporter activity"/>
    <property type="evidence" value="ECO:0007669"/>
    <property type="project" value="UniProtKB-KW"/>
</dbReference>
<feature type="transmembrane region" description="Helical" evidence="13">
    <location>
        <begin position="133"/>
        <end position="158"/>
    </location>
</feature>
<reference evidence="14 15" key="1">
    <citation type="journal article" date="2019" name="Anaerobe">
        <title>Detection of Robinsoniella peoriensis in multiple bone samples of a trauma patient.</title>
        <authorList>
            <person name="Schrottner P."/>
            <person name="Hartwich K."/>
            <person name="Bunk B."/>
            <person name="Schober I."/>
            <person name="Helbig S."/>
            <person name="Rudolph W.W."/>
            <person name="Gunzer F."/>
        </authorList>
    </citation>
    <scope>NUCLEOTIDE SEQUENCE [LARGE SCALE GENOMIC DNA]</scope>
    <source>
        <strain evidence="14 15">DSM 106044</strain>
    </source>
</reference>
<dbReference type="STRING" id="180332.GCA_000797495_01343"/>
<evidence type="ECO:0000256" key="13">
    <source>
        <dbReference type="SAM" id="Phobius"/>
    </source>
</evidence>
<keyword evidence="11 13" id="KW-0472">Membrane</keyword>
<evidence type="ECO:0000256" key="4">
    <source>
        <dbReference type="ARBA" id="ARBA00020268"/>
    </source>
</evidence>
<keyword evidence="15" id="KW-1185">Reference proteome</keyword>
<dbReference type="EMBL" id="QGQD01000054">
    <property type="protein sequence ID" value="TLD00489.1"/>
    <property type="molecule type" value="Genomic_DNA"/>
</dbReference>
<dbReference type="GO" id="GO:0042910">
    <property type="term" value="F:xenobiotic transmembrane transporter activity"/>
    <property type="evidence" value="ECO:0007669"/>
    <property type="project" value="InterPro"/>
</dbReference>
<dbReference type="InterPro" id="IPR048279">
    <property type="entry name" value="MdtK-like"/>
</dbReference>
<feature type="transmembrane region" description="Helical" evidence="13">
    <location>
        <begin position="92"/>
        <end position="113"/>
    </location>
</feature>
<keyword evidence="5" id="KW-0813">Transport</keyword>
<dbReference type="PANTHER" id="PTHR43298">
    <property type="entry name" value="MULTIDRUG RESISTANCE PROTEIN NORM-RELATED"/>
    <property type="match status" value="1"/>
</dbReference>
<evidence type="ECO:0000313" key="14">
    <source>
        <dbReference type="EMBL" id="TLD00489.1"/>
    </source>
</evidence>
<keyword evidence="10" id="KW-0406">Ion transport</keyword>
<keyword evidence="6" id="KW-0050">Antiport</keyword>
<comment type="subcellular location">
    <subcellularLocation>
        <location evidence="2">Cell membrane</location>
        <topology evidence="2">Multi-pass membrane protein</topology>
    </subcellularLocation>
</comment>
<evidence type="ECO:0000256" key="9">
    <source>
        <dbReference type="ARBA" id="ARBA00022989"/>
    </source>
</evidence>
<gene>
    <name evidence="14" type="primary">mepA_12</name>
    <name evidence="14" type="ORF">DSM106044_02622</name>
</gene>
<evidence type="ECO:0000256" key="10">
    <source>
        <dbReference type="ARBA" id="ARBA00023065"/>
    </source>
</evidence>
<dbReference type="Pfam" id="PF01554">
    <property type="entry name" value="MatE"/>
    <property type="match status" value="2"/>
</dbReference>
<keyword evidence="9 13" id="KW-1133">Transmembrane helix</keyword>
<name>A0A4U8Q7K2_9FIRM</name>
<comment type="function">
    <text evidence="1">Multidrug efflux pump.</text>
</comment>
<evidence type="ECO:0000313" key="15">
    <source>
        <dbReference type="Proteomes" id="UP000306509"/>
    </source>
</evidence>
<dbReference type="OrthoDB" id="9776324at2"/>
<dbReference type="GO" id="GO:0006811">
    <property type="term" value="P:monoatomic ion transport"/>
    <property type="evidence" value="ECO:0007669"/>
    <property type="project" value="UniProtKB-KW"/>
</dbReference>
<feature type="transmembrane region" description="Helical" evidence="13">
    <location>
        <begin position="12"/>
        <end position="34"/>
    </location>
</feature>
<protein>
    <recommendedName>
        <fullName evidence="4">Probable multidrug resistance protein NorM</fullName>
    </recommendedName>
    <alternativeName>
        <fullName evidence="12">Multidrug-efflux transporter</fullName>
    </alternativeName>
</protein>
<evidence type="ECO:0000256" key="2">
    <source>
        <dbReference type="ARBA" id="ARBA00004651"/>
    </source>
</evidence>
<feature type="transmembrane region" description="Helical" evidence="13">
    <location>
        <begin position="422"/>
        <end position="438"/>
    </location>
</feature>
<dbReference type="PIRSF" id="PIRSF006603">
    <property type="entry name" value="DinF"/>
    <property type="match status" value="1"/>
</dbReference>
<proteinExistence type="inferred from homology"/>
<feature type="transmembrane region" description="Helical" evidence="13">
    <location>
        <begin position="357"/>
        <end position="374"/>
    </location>
</feature>
<sequence length="443" mass="48041">MIKDLTSGKPRNVLWAFSIPMLISVMFQQIYNIADSMIAGKFAGEDALAAVGASYPITMIFMAIAMGSNVGCSVIISQLFGGKKFKEMKTAVTTTFIASAVLCVVLTVLGLVFCHPLMRLIQTPDNIFHDAALYLNIYIGGLAFLFLYNICTGIFNALGDSKTPLYFLIGSSIGNIILDLVFVINFKMGVAGVAWATFIAQGISCVLSILTLQKRIREIKTADRPPLFSGRMLGKIAYVAIPSILQQSFVSVGNMFVQGLVNSFGSATIAGYSAAIKLNTFCITSVTTLSNGLSSFTAQNMGAGKAERVKDGFKAGLVMVEIVTVPFFAAFFFFNDTMLGLFMNESSKVALGIGTDFLRIVAPFYFVVALKLIIDGVLRGSGAMIYFMIDTFSDLVLRVILAFIFSKFLGTTGIWLSWPVGWSIATVMAVIFYARGVWKKARL</sequence>
<dbReference type="GO" id="GO:0005886">
    <property type="term" value="C:plasma membrane"/>
    <property type="evidence" value="ECO:0007669"/>
    <property type="project" value="UniProtKB-SubCell"/>
</dbReference>
<evidence type="ECO:0000256" key="3">
    <source>
        <dbReference type="ARBA" id="ARBA00010199"/>
    </source>
</evidence>
<feature type="transmembrane region" description="Helical" evidence="13">
    <location>
        <begin position="54"/>
        <end position="80"/>
    </location>
</feature>
<organism evidence="14 15">
    <name type="scientific">Robinsoniella peoriensis</name>
    <dbReference type="NCBI Taxonomy" id="180332"/>
    <lineage>
        <taxon>Bacteria</taxon>
        <taxon>Bacillati</taxon>
        <taxon>Bacillota</taxon>
        <taxon>Clostridia</taxon>
        <taxon>Lachnospirales</taxon>
        <taxon>Lachnospiraceae</taxon>
        <taxon>Robinsoniella</taxon>
    </lineage>
</organism>